<evidence type="ECO:0000313" key="2">
    <source>
        <dbReference type="Proteomes" id="UP000736328"/>
    </source>
</evidence>
<name>A0A933I9E6_UNCT6</name>
<proteinExistence type="predicted"/>
<dbReference type="Proteomes" id="UP000736328">
    <property type="component" value="Unassembled WGS sequence"/>
</dbReference>
<dbReference type="EMBL" id="JACQXR010000034">
    <property type="protein sequence ID" value="MBI4726134.1"/>
    <property type="molecule type" value="Genomic_DNA"/>
</dbReference>
<organism evidence="1 2">
    <name type="scientific">candidate division TA06 bacterium</name>
    <dbReference type="NCBI Taxonomy" id="2250710"/>
    <lineage>
        <taxon>Bacteria</taxon>
        <taxon>Bacteria division TA06</taxon>
    </lineage>
</organism>
<comment type="caution">
    <text evidence="1">The sequence shown here is derived from an EMBL/GenBank/DDBJ whole genome shotgun (WGS) entry which is preliminary data.</text>
</comment>
<dbReference type="AlphaFoldDB" id="A0A933I9E6"/>
<evidence type="ECO:0000313" key="1">
    <source>
        <dbReference type="EMBL" id="MBI4726134.1"/>
    </source>
</evidence>
<accession>A0A933I9E6</accession>
<reference evidence="1" key="1">
    <citation type="submission" date="2020-07" db="EMBL/GenBank/DDBJ databases">
        <title>Huge and variable diversity of episymbiotic CPR bacteria and DPANN archaea in groundwater ecosystems.</title>
        <authorList>
            <person name="He C.Y."/>
            <person name="Keren R."/>
            <person name="Whittaker M."/>
            <person name="Farag I.F."/>
            <person name="Doudna J."/>
            <person name="Cate J.H.D."/>
            <person name="Banfield J.F."/>
        </authorList>
    </citation>
    <scope>NUCLEOTIDE SEQUENCE</scope>
    <source>
        <strain evidence="1">NC_groundwater_1520_Pr4_B-0.1um_53_5</strain>
    </source>
</reference>
<sequence length="65" mass="7508">MYNKIDTYHFILNTGQDFYGKVLAQDDLKMIVATAKDSKPARRLIIYHQAMLMAETVKTPFIQPC</sequence>
<protein>
    <submittedName>
        <fullName evidence="1">Uncharacterized protein</fullName>
    </submittedName>
</protein>
<gene>
    <name evidence="1" type="ORF">HY768_02730</name>
</gene>